<protein>
    <submittedName>
        <fullName evidence="1">Uncharacterized protein</fullName>
    </submittedName>
</protein>
<evidence type="ECO:0000313" key="1">
    <source>
        <dbReference type="EMBL" id="KAJ8934802.1"/>
    </source>
</evidence>
<proteinExistence type="predicted"/>
<comment type="caution">
    <text evidence="1">The sequence shown here is derived from an EMBL/GenBank/DDBJ whole genome shotgun (WGS) entry which is preliminary data.</text>
</comment>
<gene>
    <name evidence="1" type="ORF">NQ318_015233</name>
</gene>
<accession>A0AAV8X838</accession>
<organism evidence="1 2">
    <name type="scientific">Aromia moschata</name>
    <dbReference type="NCBI Taxonomy" id="1265417"/>
    <lineage>
        <taxon>Eukaryota</taxon>
        <taxon>Metazoa</taxon>
        <taxon>Ecdysozoa</taxon>
        <taxon>Arthropoda</taxon>
        <taxon>Hexapoda</taxon>
        <taxon>Insecta</taxon>
        <taxon>Pterygota</taxon>
        <taxon>Neoptera</taxon>
        <taxon>Endopterygota</taxon>
        <taxon>Coleoptera</taxon>
        <taxon>Polyphaga</taxon>
        <taxon>Cucujiformia</taxon>
        <taxon>Chrysomeloidea</taxon>
        <taxon>Cerambycidae</taxon>
        <taxon>Cerambycinae</taxon>
        <taxon>Callichromatini</taxon>
        <taxon>Aromia</taxon>
    </lineage>
</organism>
<name>A0AAV8X838_9CUCU</name>
<dbReference type="EMBL" id="JAPWTK010000979">
    <property type="protein sequence ID" value="KAJ8934802.1"/>
    <property type="molecule type" value="Genomic_DNA"/>
</dbReference>
<reference evidence="1" key="1">
    <citation type="journal article" date="2023" name="Insect Mol. Biol.">
        <title>Genome sequencing provides insights into the evolution of gene families encoding plant cell wall-degrading enzymes in longhorned beetles.</title>
        <authorList>
            <person name="Shin N.R."/>
            <person name="Okamura Y."/>
            <person name="Kirsch R."/>
            <person name="Pauchet Y."/>
        </authorList>
    </citation>
    <scope>NUCLEOTIDE SEQUENCE</scope>
    <source>
        <strain evidence="1">AMC_N1</strain>
    </source>
</reference>
<sequence length="131" mass="15223">MLKHALKTALEIDRLPPEKRMSVAVVNIRRRSSVFNNGQIAKRNLRRSSSLSWPNSRSSNEFDERYYWSKIFHGHGKVLERLLVDILLLKLDTVTGENNEITVLAAVAEVPHVYIFSITIPRLRNIFDLYF</sequence>
<keyword evidence="2" id="KW-1185">Reference proteome</keyword>
<evidence type="ECO:0000313" key="2">
    <source>
        <dbReference type="Proteomes" id="UP001162162"/>
    </source>
</evidence>
<dbReference type="AlphaFoldDB" id="A0AAV8X838"/>
<dbReference type="Proteomes" id="UP001162162">
    <property type="component" value="Unassembled WGS sequence"/>
</dbReference>